<dbReference type="GO" id="GO:0005762">
    <property type="term" value="C:mitochondrial large ribosomal subunit"/>
    <property type="evidence" value="ECO:0007669"/>
    <property type="project" value="TreeGrafter"/>
</dbReference>
<evidence type="ECO:0000256" key="1">
    <source>
        <dbReference type="ARBA" id="ARBA00004173"/>
    </source>
</evidence>
<evidence type="ECO:0000313" key="10">
    <source>
        <dbReference type="EnsemblMetazoa" id="XP_014246760.1"/>
    </source>
</evidence>
<reference evidence="10" key="1">
    <citation type="submission" date="2022-01" db="UniProtKB">
        <authorList>
            <consortium name="EnsemblMetazoa"/>
        </authorList>
    </citation>
    <scope>IDENTIFICATION</scope>
</reference>
<dbReference type="FunFam" id="3.90.79.10:FF:000018">
    <property type="entry name" value="39S ribosomal protein L46, mitochondrial"/>
    <property type="match status" value="1"/>
</dbReference>
<keyword evidence="3" id="KW-0809">Transit peptide</keyword>
<dbReference type="InterPro" id="IPR000086">
    <property type="entry name" value="NUDIX_hydrolase_dom"/>
</dbReference>
<keyword evidence="4" id="KW-0689">Ribosomal protein</keyword>
<dbReference type="Gene3D" id="3.90.79.10">
    <property type="entry name" value="Nucleoside Triphosphate Pyrophosphohydrolase"/>
    <property type="match status" value="1"/>
</dbReference>
<dbReference type="OMA" id="EKWDLYA"/>
<evidence type="ECO:0000256" key="4">
    <source>
        <dbReference type="ARBA" id="ARBA00022980"/>
    </source>
</evidence>
<dbReference type="Proteomes" id="UP000494040">
    <property type="component" value="Unassembled WGS sequence"/>
</dbReference>
<sequence>MNLFVRPNMRFARFCKQFATEATQKEKWDLFSAVSLERLPVISRELTDMEKKVAGILSEIEFENSHLSDFEKRIEEENKRAQMKDLSAMNVDEIPKQTTHDFIDACQSELKQFQFAEGVRKGDSKSTDRELDRRLLLLIEDDIGAKKHWVLPQGKFSQGETSLRETAERVVKEKLGNSMVVKFLGNAPSGFYKYKYPKSVSNRVVGAKIFFFKAQLVSGNVDEKICKSYQWATRNQMDKLQDDYKNKVDMFLIDEEH</sequence>
<evidence type="ECO:0000256" key="8">
    <source>
        <dbReference type="ARBA" id="ARBA00035534"/>
    </source>
</evidence>
<feature type="domain" description="Nudix hydrolase" evidence="9">
    <location>
        <begin position="118"/>
        <end position="254"/>
    </location>
</feature>
<evidence type="ECO:0000256" key="7">
    <source>
        <dbReference type="ARBA" id="ARBA00035190"/>
    </source>
</evidence>
<dbReference type="KEGG" id="clec:106665083"/>
<organism evidence="10 11">
    <name type="scientific">Cimex lectularius</name>
    <name type="common">Bed bug</name>
    <name type="synonym">Acanthia lectularia</name>
    <dbReference type="NCBI Taxonomy" id="79782"/>
    <lineage>
        <taxon>Eukaryota</taxon>
        <taxon>Metazoa</taxon>
        <taxon>Ecdysozoa</taxon>
        <taxon>Arthropoda</taxon>
        <taxon>Hexapoda</taxon>
        <taxon>Insecta</taxon>
        <taxon>Pterygota</taxon>
        <taxon>Neoptera</taxon>
        <taxon>Paraneoptera</taxon>
        <taxon>Hemiptera</taxon>
        <taxon>Heteroptera</taxon>
        <taxon>Panheteroptera</taxon>
        <taxon>Cimicomorpha</taxon>
        <taxon>Cimicidae</taxon>
        <taxon>Cimex</taxon>
    </lineage>
</organism>
<evidence type="ECO:0000313" key="11">
    <source>
        <dbReference type="Proteomes" id="UP000494040"/>
    </source>
</evidence>
<dbReference type="PANTHER" id="PTHR13124:SF12">
    <property type="entry name" value="LARGE RIBOSOMAL SUBUNIT PROTEIN ML46"/>
    <property type="match status" value="1"/>
</dbReference>
<dbReference type="EnsemblMetazoa" id="XM_014391274.2">
    <property type="protein sequence ID" value="XP_014246760.1"/>
    <property type="gene ID" value="LOC106665083"/>
</dbReference>
<evidence type="ECO:0000256" key="5">
    <source>
        <dbReference type="ARBA" id="ARBA00023128"/>
    </source>
</evidence>
<evidence type="ECO:0000256" key="6">
    <source>
        <dbReference type="ARBA" id="ARBA00023274"/>
    </source>
</evidence>
<dbReference type="GO" id="GO:0003735">
    <property type="term" value="F:structural constituent of ribosome"/>
    <property type="evidence" value="ECO:0007669"/>
    <property type="project" value="InterPro"/>
</dbReference>
<protein>
    <recommendedName>
        <fullName evidence="7">Large ribosomal subunit protein mL46</fullName>
    </recommendedName>
    <alternativeName>
        <fullName evidence="8">39S ribosomal protein L46, mitochondrial</fullName>
    </alternativeName>
</protein>
<dbReference type="Pfam" id="PF00293">
    <property type="entry name" value="NUDIX"/>
    <property type="match status" value="1"/>
</dbReference>
<dbReference type="PROSITE" id="PS51462">
    <property type="entry name" value="NUDIX"/>
    <property type="match status" value="1"/>
</dbReference>
<dbReference type="AlphaFoldDB" id="A0A8I6TFK7"/>
<dbReference type="RefSeq" id="XP_014246760.1">
    <property type="nucleotide sequence ID" value="XM_014391274.2"/>
</dbReference>
<dbReference type="InterPro" id="IPR040008">
    <property type="entry name" value="Ribosomal_mL46"/>
</dbReference>
<accession>A0A8I6TFK7</accession>
<dbReference type="GO" id="GO:0005743">
    <property type="term" value="C:mitochondrial inner membrane"/>
    <property type="evidence" value="ECO:0007669"/>
    <property type="project" value="UniProtKB-ARBA"/>
</dbReference>
<dbReference type="OrthoDB" id="194611at2759"/>
<name>A0A8I6TFK7_CIMLE</name>
<comment type="similarity">
    <text evidence="2">Belongs to the mitochondrion-specific ribosomal protein mL46 family.</text>
</comment>
<dbReference type="PANTHER" id="PTHR13124">
    <property type="entry name" value="39S RIBOSOMAL PROTEIN L46, MITOCHONDRIAL PRECURSOR-RELATED"/>
    <property type="match status" value="1"/>
</dbReference>
<dbReference type="InterPro" id="IPR021757">
    <property type="entry name" value="Ribosomal_mL46_N"/>
</dbReference>
<dbReference type="GeneID" id="106665083"/>
<evidence type="ECO:0000259" key="9">
    <source>
        <dbReference type="PROSITE" id="PS51462"/>
    </source>
</evidence>
<dbReference type="Pfam" id="PF11788">
    <property type="entry name" value="MRP-L46"/>
    <property type="match status" value="1"/>
</dbReference>
<evidence type="ECO:0000256" key="2">
    <source>
        <dbReference type="ARBA" id="ARBA00009070"/>
    </source>
</evidence>
<dbReference type="SUPFAM" id="SSF55811">
    <property type="entry name" value="Nudix"/>
    <property type="match status" value="1"/>
</dbReference>
<evidence type="ECO:0000256" key="3">
    <source>
        <dbReference type="ARBA" id="ARBA00022946"/>
    </source>
</evidence>
<keyword evidence="6" id="KW-0687">Ribonucleoprotein</keyword>
<dbReference type="CTD" id="26589"/>
<comment type="subcellular location">
    <subcellularLocation>
        <location evidence="1">Mitochondrion</location>
    </subcellularLocation>
</comment>
<dbReference type="InterPro" id="IPR015797">
    <property type="entry name" value="NUDIX_hydrolase-like_dom_sf"/>
</dbReference>
<keyword evidence="11" id="KW-1185">Reference proteome</keyword>
<proteinExistence type="inferred from homology"/>
<keyword evidence="5" id="KW-0496">Mitochondrion</keyword>